<evidence type="ECO:0000256" key="4">
    <source>
        <dbReference type="ARBA" id="ARBA00022980"/>
    </source>
</evidence>
<comment type="similarity">
    <text evidence="1 6">Belongs to the universal ribosomal protein uL4 family.</text>
</comment>
<dbReference type="HAMAP" id="MF_01328_A">
    <property type="entry name" value="Ribosomal_uL4_A"/>
    <property type="match status" value="1"/>
</dbReference>
<dbReference type="Pfam" id="PF00573">
    <property type="entry name" value="Ribosomal_L4"/>
    <property type="match status" value="1"/>
</dbReference>
<evidence type="ECO:0000256" key="1">
    <source>
        <dbReference type="ARBA" id="ARBA00010528"/>
    </source>
</evidence>
<dbReference type="NCBIfam" id="TIGR03672">
    <property type="entry name" value="rpl4p_arch"/>
    <property type="match status" value="1"/>
</dbReference>
<evidence type="ECO:0000256" key="2">
    <source>
        <dbReference type="ARBA" id="ARBA00022730"/>
    </source>
</evidence>
<dbReference type="RefSeq" id="WP_020962094.1">
    <property type="nucleotide sequence ID" value="NZ_CP007493.1"/>
</dbReference>
<sequence length="266" mass="29246">MTQTAKLLEVPVYNLNGEPVEKIKLPAFFASPIRVDLIRRVYLALFTSRLQPKGTDPLAGLRTTAESLGVGHGIARVARIKGGMRAARVVQAVKGRKAHPPRVDEVIHEEVNKKEKRKALLSAIAATVVKDLVLSRGHVVPDKELPIIVADDFEKISTAKELREALGKLGLWEDVERAQENTRIRAGKGKMRGRRYKKPKSLLIVVGEKQGVEKAARSMPGVDVVRASDLSVLHLAPGGVPGRLTLYTVSAVKVLEERLKDEVLYK</sequence>
<dbReference type="Proteomes" id="UP000266720">
    <property type="component" value="Chromosome"/>
</dbReference>
<keyword evidence="4 6" id="KW-0689">Ribosomal protein</keyword>
<comment type="subunit">
    <text evidence="6">Part of the 50S ribosomal subunit.</text>
</comment>
<gene>
    <name evidence="6" type="primary">rpl4</name>
    <name evidence="7" type="ORF">TCARB_1483</name>
</gene>
<dbReference type="STRING" id="697581.TCARB_1483"/>
<dbReference type="AlphaFoldDB" id="A0A3G1A9P0"/>
<dbReference type="SUPFAM" id="SSF52166">
    <property type="entry name" value="Ribosomal protein L4"/>
    <property type="match status" value="1"/>
</dbReference>
<comment type="function">
    <text evidence="6">One of the primary rRNA binding proteins, this protein initially binds near the 5'-end of the 23S rRNA. It is important during the early stages of 50S assembly. It makes multiple contacts with different domains of the 23S rRNA in the assembled 50S subunit and ribosome.</text>
</comment>
<dbReference type="GeneID" id="25406887"/>
<accession>A0A3G1A9P0</accession>
<evidence type="ECO:0000256" key="6">
    <source>
        <dbReference type="HAMAP-Rule" id="MF_01328"/>
    </source>
</evidence>
<keyword evidence="2 6" id="KW-0699">rRNA-binding</keyword>
<name>A0A3G1A9P0_9CREN</name>
<dbReference type="Gene3D" id="3.40.1370.10">
    <property type="match status" value="1"/>
</dbReference>
<evidence type="ECO:0000256" key="5">
    <source>
        <dbReference type="ARBA" id="ARBA00023274"/>
    </source>
</evidence>
<dbReference type="GO" id="GO:0003735">
    <property type="term" value="F:structural constituent of ribosome"/>
    <property type="evidence" value="ECO:0007669"/>
    <property type="project" value="InterPro"/>
</dbReference>
<reference evidence="8" key="1">
    <citation type="book" date="2010" name="EXTREMOPHILES" publisher="0:0-0">
        <title>Complete genome sequences of ten hyperthermophilic archaea reveal their metabolic capabilities and possible ecological roles.</title>
        <editorList>
            <person name="?"/>
        </editorList>
        <authorList>
            <person name="Ravin N.V."/>
            <person name="Mardanov A.V."/>
            <person name="Bonch-Osmolovskaya E.A."/>
            <person name="Skryabin K.G."/>
        </authorList>
    </citation>
    <scope>NUCLEOTIDE SEQUENCE [LARGE SCALE GENOMIC DNA]</scope>
    <source>
        <strain evidence="8">1505</strain>
    </source>
</reference>
<keyword evidence="5 6" id="KW-0687">Ribonucleoprotein</keyword>
<evidence type="ECO:0000313" key="7">
    <source>
        <dbReference type="EMBL" id="AJB42527.1"/>
    </source>
</evidence>
<dbReference type="InterPro" id="IPR002136">
    <property type="entry name" value="Ribosomal_uL4"/>
</dbReference>
<dbReference type="InterPro" id="IPR023574">
    <property type="entry name" value="Ribosomal_uL4_dom_sf"/>
</dbReference>
<organism evidence="7 8">
    <name type="scientific">Thermofilum adornatum 1505</name>
    <dbReference type="NCBI Taxonomy" id="697581"/>
    <lineage>
        <taxon>Archaea</taxon>
        <taxon>Thermoproteota</taxon>
        <taxon>Thermoprotei</taxon>
        <taxon>Thermofilales</taxon>
        <taxon>Thermofilaceae</taxon>
        <taxon>Thermofilum</taxon>
    </lineage>
</organism>
<dbReference type="PANTHER" id="PTHR19431">
    <property type="entry name" value="60S RIBOSOMAL PROTEIN L4"/>
    <property type="match status" value="1"/>
</dbReference>
<evidence type="ECO:0000313" key="8">
    <source>
        <dbReference type="Proteomes" id="UP000266720"/>
    </source>
</evidence>
<dbReference type="GO" id="GO:0005840">
    <property type="term" value="C:ribosome"/>
    <property type="evidence" value="ECO:0007669"/>
    <property type="project" value="UniProtKB-KW"/>
</dbReference>
<dbReference type="GeneID" id="16573047"/>
<dbReference type="GO" id="GO:1990904">
    <property type="term" value="C:ribonucleoprotein complex"/>
    <property type="evidence" value="ECO:0007669"/>
    <property type="project" value="UniProtKB-KW"/>
</dbReference>
<proteinExistence type="inferred from homology"/>
<dbReference type="InterPro" id="IPR045240">
    <property type="entry name" value="Ribosomal_uL4_euk/arch"/>
</dbReference>
<protein>
    <recommendedName>
        <fullName evidence="6">Large ribosomal subunit protein uL4</fullName>
    </recommendedName>
</protein>
<keyword evidence="3 6" id="KW-0694">RNA-binding</keyword>
<dbReference type="GO" id="GO:0019843">
    <property type="term" value="F:rRNA binding"/>
    <property type="evidence" value="ECO:0007669"/>
    <property type="project" value="UniProtKB-UniRule"/>
</dbReference>
<comment type="function">
    <text evidence="6">Forms part of the polypeptide exit tunnel.</text>
</comment>
<evidence type="ECO:0000256" key="3">
    <source>
        <dbReference type="ARBA" id="ARBA00022884"/>
    </source>
</evidence>
<dbReference type="EMBL" id="CP007493">
    <property type="protein sequence ID" value="AJB42527.1"/>
    <property type="molecule type" value="Genomic_DNA"/>
</dbReference>
<dbReference type="InterPro" id="IPR019970">
    <property type="entry name" value="Ribosomall_uL4-arc"/>
</dbReference>
<dbReference type="GO" id="GO:0006412">
    <property type="term" value="P:translation"/>
    <property type="evidence" value="ECO:0007669"/>
    <property type="project" value="UniProtKB-UniRule"/>
</dbReference>
<dbReference type="KEGG" id="tcb:TCARB_1483"/>